<sequence length="324" mass="35290">AVKRLPGAAGEAVAASRRLERQAARPVCGRESASRPTQAGKCLFVWQSGVASPINSLVVLPTHPDHFLVACDTRLHLLHHRGDRLGVVWSAKTAAMDVKVRLVLHHPESSKILTAVTNITQSYESSMTNLMRIPPQRSSYRLQMYTYGFDRGPDLENSSMGLISMAVRVLSPQSVVLTSRFVISSSVETAGTKLSIHSVERNSFGQCLFSTMVTPKHMGVVSLDLSACQRFLLLASSGKQFLFHMESYHSCLKVFQVEESKSSLSLELRCEMRGVYSANGARWMPRQSGRVGGVCVGTQQGGVVWWGGREGGDRLKRGGGEGGG</sequence>
<proteinExistence type="predicted"/>
<gene>
    <name evidence="1" type="ORF">GBAR_LOCUS10360</name>
</gene>
<feature type="non-terminal residue" evidence="1">
    <location>
        <position position="324"/>
    </location>
</feature>
<evidence type="ECO:0000313" key="2">
    <source>
        <dbReference type="Proteomes" id="UP001174909"/>
    </source>
</evidence>
<reference evidence="1" key="1">
    <citation type="submission" date="2023-03" db="EMBL/GenBank/DDBJ databases">
        <authorList>
            <person name="Steffen K."/>
            <person name="Cardenas P."/>
        </authorList>
    </citation>
    <scope>NUCLEOTIDE SEQUENCE</scope>
</reference>
<evidence type="ECO:0000313" key="1">
    <source>
        <dbReference type="EMBL" id="CAI8016971.1"/>
    </source>
</evidence>
<dbReference type="Proteomes" id="UP001174909">
    <property type="component" value="Unassembled WGS sequence"/>
</dbReference>
<protein>
    <submittedName>
        <fullName evidence="1">Uncharacterized protein</fullName>
    </submittedName>
</protein>
<dbReference type="AlphaFoldDB" id="A0AA35RV93"/>
<name>A0AA35RV93_GEOBA</name>
<comment type="caution">
    <text evidence="1">The sequence shown here is derived from an EMBL/GenBank/DDBJ whole genome shotgun (WGS) entry which is preliminary data.</text>
</comment>
<feature type="non-terminal residue" evidence="1">
    <location>
        <position position="1"/>
    </location>
</feature>
<keyword evidence="2" id="KW-1185">Reference proteome</keyword>
<accession>A0AA35RV93</accession>
<organism evidence="1 2">
    <name type="scientific">Geodia barretti</name>
    <name type="common">Barrett's horny sponge</name>
    <dbReference type="NCBI Taxonomy" id="519541"/>
    <lineage>
        <taxon>Eukaryota</taxon>
        <taxon>Metazoa</taxon>
        <taxon>Porifera</taxon>
        <taxon>Demospongiae</taxon>
        <taxon>Heteroscleromorpha</taxon>
        <taxon>Tetractinellida</taxon>
        <taxon>Astrophorina</taxon>
        <taxon>Geodiidae</taxon>
        <taxon>Geodia</taxon>
    </lineage>
</organism>
<dbReference type="EMBL" id="CASHTH010001581">
    <property type="protein sequence ID" value="CAI8016971.1"/>
    <property type="molecule type" value="Genomic_DNA"/>
</dbReference>